<accession>A0A9D2MC30</accession>
<keyword evidence="1" id="KW-0472">Membrane</keyword>
<reference evidence="2" key="1">
    <citation type="journal article" date="2021" name="PeerJ">
        <title>Extensive microbial diversity within the chicken gut microbiome revealed by metagenomics and culture.</title>
        <authorList>
            <person name="Gilroy R."/>
            <person name="Ravi A."/>
            <person name="Getino M."/>
            <person name="Pursley I."/>
            <person name="Horton D.L."/>
            <person name="Alikhan N.F."/>
            <person name="Baker D."/>
            <person name="Gharbi K."/>
            <person name="Hall N."/>
            <person name="Watson M."/>
            <person name="Adriaenssens E.M."/>
            <person name="Foster-Nyarko E."/>
            <person name="Jarju S."/>
            <person name="Secka A."/>
            <person name="Antonio M."/>
            <person name="Oren A."/>
            <person name="Chaudhuri R.R."/>
            <person name="La Ragione R."/>
            <person name="Hildebrand F."/>
            <person name="Pallen M.J."/>
        </authorList>
    </citation>
    <scope>NUCLEOTIDE SEQUENCE</scope>
    <source>
        <strain evidence="2">CHK189-11263</strain>
    </source>
</reference>
<dbReference type="EMBL" id="DWYC01000061">
    <property type="protein sequence ID" value="HJB57368.1"/>
    <property type="molecule type" value="Genomic_DNA"/>
</dbReference>
<sequence>MRTQAAAGRAARSSAIHNMVLLSLLTAIVILMACTPIGLIDLPMIKATLLHIPVIIGAILLGPKQGAFLGAVFGLTSVVKNTMVPGLLSFAFSPLIPVPGTQSGSLWALFISMVPRMLIGPVAWAVYTLLAKLLSRRAGGRMIAAAAAAVVGALVVNTGLVMGSIGVLFRDAYATANGIPVDGVTAAIMGVVAINGVPEAIAAAVLVPAVVLPLQRALKR</sequence>
<dbReference type="PROSITE" id="PS51257">
    <property type="entry name" value="PROKAR_LIPOPROTEIN"/>
    <property type="match status" value="1"/>
</dbReference>
<dbReference type="Gene3D" id="1.10.1760.20">
    <property type="match status" value="1"/>
</dbReference>
<comment type="caution">
    <text evidence="2">The sequence shown here is derived from an EMBL/GenBank/DDBJ whole genome shotgun (WGS) entry which is preliminary data.</text>
</comment>
<dbReference type="GO" id="GO:0022857">
    <property type="term" value="F:transmembrane transporter activity"/>
    <property type="evidence" value="ECO:0007669"/>
    <property type="project" value="InterPro"/>
</dbReference>
<feature type="transmembrane region" description="Helical" evidence="1">
    <location>
        <begin position="187"/>
        <end position="214"/>
    </location>
</feature>
<protein>
    <submittedName>
        <fullName evidence="2">ECF transporter S component</fullName>
    </submittedName>
</protein>
<keyword evidence="1" id="KW-1133">Transmembrane helix</keyword>
<gene>
    <name evidence="2" type="ORF">H9714_07445</name>
</gene>
<name>A0A9D2MC30_9FIRM</name>
<evidence type="ECO:0000256" key="1">
    <source>
        <dbReference type="SAM" id="Phobius"/>
    </source>
</evidence>
<feature type="transmembrane region" description="Helical" evidence="1">
    <location>
        <begin position="68"/>
        <end position="92"/>
    </location>
</feature>
<dbReference type="AlphaFoldDB" id="A0A9D2MC30"/>
<keyword evidence="1" id="KW-0812">Transmembrane</keyword>
<feature type="transmembrane region" description="Helical" evidence="1">
    <location>
        <begin position="20"/>
        <end position="38"/>
    </location>
</feature>
<dbReference type="Pfam" id="PF12822">
    <property type="entry name" value="ECF_trnsprt"/>
    <property type="match status" value="1"/>
</dbReference>
<feature type="transmembrane region" description="Helical" evidence="1">
    <location>
        <begin position="104"/>
        <end position="130"/>
    </location>
</feature>
<proteinExistence type="predicted"/>
<evidence type="ECO:0000313" key="2">
    <source>
        <dbReference type="EMBL" id="HJB57368.1"/>
    </source>
</evidence>
<reference evidence="2" key="2">
    <citation type="submission" date="2021-04" db="EMBL/GenBank/DDBJ databases">
        <authorList>
            <person name="Gilroy R."/>
        </authorList>
    </citation>
    <scope>NUCLEOTIDE SEQUENCE</scope>
    <source>
        <strain evidence="2">CHK189-11263</strain>
    </source>
</reference>
<organism evidence="2 3">
    <name type="scientific">Candidatus Flavonifractor intestinipullorum</name>
    <dbReference type="NCBI Taxonomy" id="2838587"/>
    <lineage>
        <taxon>Bacteria</taxon>
        <taxon>Bacillati</taxon>
        <taxon>Bacillota</taxon>
        <taxon>Clostridia</taxon>
        <taxon>Eubacteriales</taxon>
        <taxon>Oscillospiraceae</taxon>
        <taxon>Flavonifractor</taxon>
    </lineage>
</organism>
<evidence type="ECO:0000313" key="3">
    <source>
        <dbReference type="Proteomes" id="UP000824208"/>
    </source>
</evidence>
<dbReference type="InterPro" id="IPR024529">
    <property type="entry name" value="ECF_trnsprt_substrate-spec"/>
</dbReference>
<feature type="transmembrane region" description="Helical" evidence="1">
    <location>
        <begin position="142"/>
        <end position="167"/>
    </location>
</feature>
<dbReference type="Proteomes" id="UP000824208">
    <property type="component" value="Unassembled WGS sequence"/>
</dbReference>